<evidence type="ECO:0000313" key="1">
    <source>
        <dbReference type="EMBL" id="MFC0591817.1"/>
    </source>
</evidence>
<dbReference type="Pfam" id="PF14066">
    <property type="entry name" value="DUF4256"/>
    <property type="match status" value="1"/>
</dbReference>
<dbReference type="Proteomes" id="UP001589834">
    <property type="component" value="Unassembled WGS sequence"/>
</dbReference>
<organism evidence="1 2">
    <name type="scientific">Ottowia pentelensis</name>
    <dbReference type="NCBI Taxonomy" id="511108"/>
    <lineage>
        <taxon>Bacteria</taxon>
        <taxon>Pseudomonadati</taxon>
        <taxon>Pseudomonadota</taxon>
        <taxon>Betaproteobacteria</taxon>
        <taxon>Burkholderiales</taxon>
        <taxon>Comamonadaceae</taxon>
        <taxon>Ottowia</taxon>
    </lineage>
</organism>
<dbReference type="EMBL" id="JBHLTN010000007">
    <property type="protein sequence ID" value="MFC0591817.1"/>
    <property type="molecule type" value="Genomic_DNA"/>
</dbReference>
<dbReference type="RefSeq" id="WP_377480320.1">
    <property type="nucleotide sequence ID" value="NZ_JBHLTN010000007.1"/>
</dbReference>
<keyword evidence="2" id="KW-1185">Reference proteome</keyword>
<evidence type="ECO:0000313" key="2">
    <source>
        <dbReference type="Proteomes" id="UP001589834"/>
    </source>
</evidence>
<sequence>MTNQERDKLLRALQNRFDQHQRRHPAIAWAAVQQRLLGQPEALRALHWMEGTGGEPDVIAQDTGACVFADCSPESPPGRRSLCYDRAALDARKANKPGGNALDTAAEAGVDLLSEALYQHLQTLGEFDTKTPSWLLTPSGVRSRGGALFGDRRFGRVFIYHNGAESYYAARGFRASLRV</sequence>
<name>A0ABV6PPP5_9BURK</name>
<comment type="caution">
    <text evidence="1">The sequence shown here is derived from an EMBL/GenBank/DDBJ whole genome shotgun (WGS) entry which is preliminary data.</text>
</comment>
<gene>
    <name evidence="1" type="ORF">ACFFGG_04535</name>
</gene>
<reference evidence="1 2" key="1">
    <citation type="submission" date="2024-09" db="EMBL/GenBank/DDBJ databases">
        <authorList>
            <person name="Sun Q."/>
            <person name="Mori K."/>
        </authorList>
    </citation>
    <scope>NUCLEOTIDE SEQUENCE [LARGE SCALE GENOMIC DNA]</scope>
    <source>
        <strain evidence="1 2">NCAIM B.02336</strain>
    </source>
</reference>
<protein>
    <submittedName>
        <fullName evidence="1">DUF4256 domain-containing protein</fullName>
    </submittedName>
</protein>
<proteinExistence type="predicted"/>
<dbReference type="InterPro" id="IPR025352">
    <property type="entry name" value="DUF4256"/>
</dbReference>
<accession>A0ABV6PPP5</accession>